<keyword evidence="2" id="KW-0489">Methyltransferase</keyword>
<keyword evidence="5" id="KW-1185">Reference proteome</keyword>
<protein>
    <recommendedName>
        <fullName evidence="6">Methyltransferase</fullName>
    </recommendedName>
</protein>
<keyword evidence="3" id="KW-0808">Transferase</keyword>
<evidence type="ECO:0000256" key="3">
    <source>
        <dbReference type="ARBA" id="ARBA00022679"/>
    </source>
</evidence>
<evidence type="ECO:0000313" key="5">
    <source>
        <dbReference type="Proteomes" id="UP000323521"/>
    </source>
</evidence>
<accession>A0A3G1L0V6</accession>
<dbReference type="Gene3D" id="3.20.20.480">
    <property type="entry name" value="Trimethylamine methyltransferase-like"/>
    <property type="match status" value="1"/>
</dbReference>
<dbReference type="GO" id="GO:0008168">
    <property type="term" value="F:methyltransferase activity"/>
    <property type="evidence" value="ECO:0007669"/>
    <property type="project" value="UniProtKB-KW"/>
</dbReference>
<dbReference type="InterPro" id="IPR010426">
    <property type="entry name" value="MTTB_MeTrfase"/>
</dbReference>
<dbReference type="KEGG" id="fwa:DCMF_00225"/>
<name>A0A3G1L0V6_FORW1</name>
<dbReference type="AlphaFoldDB" id="A0A3G1L0V6"/>
<dbReference type="InterPro" id="IPR038601">
    <property type="entry name" value="MttB-like_sf"/>
</dbReference>
<evidence type="ECO:0000313" key="4">
    <source>
        <dbReference type="EMBL" id="ATW28259.1"/>
    </source>
</evidence>
<reference evidence="4 5" key="1">
    <citation type="submission" date="2016-10" db="EMBL/GenBank/DDBJ databases">
        <title>Complete Genome Sequence of Peptococcaceae strain DCMF.</title>
        <authorList>
            <person name="Edwards R.J."/>
            <person name="Holland S.I."/>
            <person name="Deshpande N.P."/>
            <person name="Wong Y.K."/>
            <person name="Ertan H."/>
            <person name="Manefield M."/>
            <person name="Russell T.L."/>
            <person name="Lee M.J."/>
        </authorList>
    </citation>
    <scope>NUCLEOTIDE SEQUENCE [LARGE SCALE GENOMIC DNA]</scope>
    <source>
        <strain evidence="4 5">DCMF</strain>
    </source>
</reference>
<gene>
    <name evidence="4" type="ORF">DCMF_00225</name>
</gene>
<dbReference type="EMBL" id="CP017634">
    <property type="protein sequence ID" value="ATW28259.1"/>
    <property type="molecule type" value="Genomic_DNA"/>
</dbReference>
<dbReference type="Proteomes" id="UP000323521">
    <property type="component" value="Chromosome"/>
</dbReference>
<dbReference type="RefSeq" id="WP_236860288.1">
    <property type="nucleotide sequence ID" value="NZ_CP017634.1"/>
</dbReference>
<dbReference type="GO" id="GO:0015948">
    <property type="term" value="P:methanogenesis"/>
    <property type="evidence" value="ECO:0007669"/>
    <property type="project" value="InterPro"/>
</dbReference>
<sequence length="465" mass="50630">MKVEALTQEQLGEIHQATLDLLEKKGVAIHHTPSRRLFQQYGALVEGETVRIPETLVAEFLKKAPRSFSVAGRNPVRNIQIGEEYQPVLGPAAGAVFVSDLEKGRRPGGLKDLQNLLALSQLSDYIGVATAGILTPADLAPENQHLTQLWETVKMSDKPIIGLSLGAKISEDSIQMARIAAGDQGAHYVIGIVNSLSPLAWDERMLEAIWAYAGKGQPLVIACCSMAGFTSPTTLASTLVQNNAEVISGMLLAQLIHPGTPVVYGNTSTITDMLTMNLCIGAPEYALLSTACAQLARFYGVPYRSGGGLTDAKEVDAQAGIEATTNLLFTMANNVDFVLHALGIMESFLSISYEKWVMDEEIWGRMLHICRGIGALPGGAVDLLSTVGSTGHYLDQPDTLLNFRHVFSRPALSDRGNWDSWVKKKKTYPEAAHEIWQARVRNFTPPALPPQVESELKQYIKDVKR</sequence>
<dbReference type="GO" id="GO:0032259">
    <property type="term" value="P:methylation"/>
    <property type="evidence" value="ECO:0007669"/>
    <property type="project" value="UniProtKB-KW"/>
</dbReference>
<evidence type="ECO:0000256" key="2">
    <source>
        <dbReference type="ARBA" id="ARBA00022603"/>
    </source>
</evidence>
<organism evidence="4 5">
    <name type="scientific">Formimonas warabiya</name>
    <dbReference type="NCBI Taxonomy" id="1761012"/>
    <lineage>
        <taxon>Bacteria</taxon>
        <taxon>Bacillati</taxon>
        <taxon>Bacillota</taxon>
        <taxon>Clostridia</taxon>
        <taxon>Eubacteriales</taxon>
        <taxon>Peptococcaceae</taxon>
        <taxon>Candidatus Formimonas</taxon>
    </lineage>
</organism>
<evidence type="ECO:0000256" key="1">
    <source>
        <dbReference type="ARBA" id="ARBA00007137"/>
    </source>
</evidence>
<evidence type="ECO:0008006" key="6">
    <source>
        <dbReference type="Google" id="ProtNLM"/>
    </source>
</evidence>
<proteinExistence type="inferred from homology"/>
<dbReference type="Pfam" id="PF06253">
    <property type="entry name" value="MTTB"/>
    <property type="match status" value="1"/>
</dbReference>
<comment type="similarity">
    <text evidence="1">Belongs to the trimethylamine methyltransferase family.</text>
</comment>